<evidence type="ECO:0000313" key="2">
    <source>
        <dbReference type="Proteomes" id="UP001556367"/>
    </source>
</evidence>
<organism evidence="1 2">
    <name type="scientific">Hohenbuehelia grisea</name>
    <dbReference type="NCBI Taxonomy" id="104357"/>
    <lineage>
        <taxon>Eukaryota</taxon>
        <taxon>Fungi</taxon>
        <taxon>Dikarya</taxon>
        <taxon>Basidiomycota</taxon>
        <taxon>Agaricomycotina</taxon>
        <taxon>Agaricomycetes</taxon>
        <taxon>Agaricomycetidae</taxon>
        <taxon>Agaricales</taxon>
        <taxon>Pleurotineae</taxon>
        <taxon>Pleurotaceae</taxon>
        <taxon>Hohenbuehelia</taxon>
    </lineage>
</organism>
<dbReference type="Proteomes" id="UP001556367">
    <property type="component" value="Unassembled WGS sequence"/>
</dbReference>
<sequence>MIASHSPLKAPFSSSSNSSTSLLRYADWVDDLCTQLLTLLLFFAGERRAEWATRWG</sequence>
<accession>A0ABR3JWI6</accession>
<reference evidence="2" key="1">
    <citation type="submission" date="2024-06" db="EMBL/GenBank/DDBJ databases">
        <title>Multi-omics analyses provide insights into the biosynthesis of the anticancer antibiotic pleurotin in Hohenbuehelia grisea.</title>
        <authorList>
            <person name="Weaver J.A."/>
            <person name="Alberti F."/>
        </authorList>
    </citation>
    <scope>NUCLEOTIDE SEQUENCE [LARGE SCALE GENOMIC DNA]</scope>
    <source>
        <strain evidence="2">T-177</strain>
    </source>
</reference>
<dbReference type="EMBL" id="JASNQZ010000002">
    <property type="protein sequence ID" value="KAL0960288.1"/>
    <property type="molecule type" value="Genomic_DNA"/>
</dbReference>
<proteinExistence type="predicted"/>
<evidence type="ECO:0000313" key="1">
    <source>
        <dbReference type="EMBL" id="KAL0960288.1"/>
    </source>
</evidence>
<protein>
    <submittedName>
        <fullName evidence="1">Uncharacterized protein</fullName>
    </submittedName>
</protein>
<keyword evidence="2" id="KW-1185">Reference proteome</keyword>
<comment type="caution">
    <text evidence="1">The sequence shown here is derived from an EMBL/GenBank/DDBJ whole genome shotgun (WGS) entry which is preliminary data.</text>
</comment>
<gene>
    <name evidence="1" type="ORF">HGRIS_011915</name>
</gene>
<name>A0ABR3JWI6_9AGAR</name>